<evidence type="ECO:0000259" key="1">
    <source>
        <dbReference type="Pfam" id="PF07748"/>
    </source>
</evidence>
<sequence>EPSQMNRFDCQGEVTGKKPVSTLRAKKGKIVFKNKDLEVVVNTRTGFVDRYKVRGRDCVGKKAFEPIIIKDIEDSWAKEEKRFRDVAGRFKLMDRQQGSKFSGLPLDGPGMKLDSVRVIEDGPARSIIEVVLAYGQSSICQHYKLPKFGTEIEVQTRVYWNEKTRMLKLSVPTIGDDNKYIGQVAYGVGELPCNGDEAVAQKWVAVTSQKRNFALTCINDSIYGSDFSKDTLRLTLLRSAAYAADQWPNIPQDRFLPRMEQGQRLFRFWFNGGRVRERLERIDREALVKNEKPFV</sequence>
<dbReference type="GO" id="GO:0030246">
    <property type="term" value="F:carbohydrate binding"/>
    <property type="evidence" value="ECO:0007669"/>
    <property type="project" value="InterPro"/>
</dbReference>
<dbReference type="GO" id="GO:0006013">
    <property type="term" value="P:mannose metabolic process"/>
    <property type="evidence" value="ECO:0007669"/>
    <property type="project" value="InterPro"/>
</dbReference>
<dbReference type="PANTHER" id="PTHR46017">
    <property type="entry name" value="ALPHA-MANNOSIDASE 2C1"/>
    <property type="match status" value="1"/>
</dbReference>
<dbReference type="GO" id="GO:0009313">
    <property type="term" value="P:oligosaccharide catabolic process"/>
    <property type="evidence" value="ECO:0007669"/>
    <property type="project" value="TreeGrafter"/>
</dbReference>
<dbReference type="InterPro" id="IPR011682">
    <property type="entry name" value="Glyco_hydro_38_C"/>
</dbReference>
<name>X1RFN0_9ZZZZ</name>
<organism evidence="2">
    <name type="scientific">marine sediment metagenome</name>
    <dbReference type="NCBI Taxonomy" id="412755"/>
    <lineage>
        <taxon>unclassified sequences</taxon>
        <taxon>metagenomes</taxon>
        <taxon>ecological metagenomes</taxon>
    </lineage>
</organism>
<evidence type="ECO:0000313" key="2">
    <source>
        <dbReference type="EMBL" id="GAI79497.1"/>
    </source>
</evidence>
<proteinExistence type="predicted"/>
<dbReference type="PANTHER" id="PTHR46017:SF1">
    <property type="entry name" value="ALPHA-MANNOSIDASE 2C1"/>
    <property type="match status" value="1"/>
</dbReference>
<feature type="domain" description="Glycosyl hydrolase family 38 C-terminal" evidence="1">
    <location>
        <begin position="114"/>
        <end position="242"/>
    </location>
</feature>
<dbReference type="SUPFAM" id="SSF74650">
    <property type="entry name" value="Galactose mutarotase-like"/>
    <property type="match status" value="1"/>
</dbReference>
<feature type="non-terminal residue" evidence="2">
    <location>
        <position position="295"/>
    </location>
</feature>
<dbReference type="AlphaFoldDB" id="X1RFN0"/>
<accession>X1RFN0</accession>
<dbReference type="InterPro" id="IPR011013">
    <property type="entry name" value="Gal_mutarotase_sf_dom"/>
</dbReference>
<protein>
    <recommendedName>
        <fullName evidence="1">Glycosyl hydrolase family 38 C-terminal domain-containing protein</fullName>
    </recommendedName>
</protein>
<comment type="caution">
    <text evidence="2">The sequence shown here is derived from an EMBL/GenBank/DDBJ whole genome shotgun (WGS) entry which is preliminary data.</text>
</comment>
<dbReference type="Gene3D" id="2.70.98.30">
    <property type="entry name" value="Golgi alpha-mannosidase II, domain 4"/>
    <property type="match status" value="1"/>
</dbReference>
<dbReference type="Pfam" id="PF07748">
    <property type="entry name" value="Glyco_hydro_38C"/>
    <property type="match status" value="1"/>
</dbReference>
<reference evidence="2" key="1">
    <citation type="journal article" date="2014" name="Front. Microbiol.">
        <title>High frequency of phylogenetically diverse reductive dehalogenase-homologous genes in deep subseafloor sedimentary metagenomes.</title>
        <authorList>
            <person name="Kawai M."/>
            <person name="Futagami T."/>
            <person name="Toyoda A."/>
            <person name="Takaki Y."/>
            <person name="Nishi S."/>
            <person name="Hori S."/>
            <person name="Arai W."/>
            <person name="Tsubouchi T."/>
            <person name="Morono Y."/>
            <person name="Uchiyama I."/>
            <person name="Ito T."/>
            <person name="Fujiyama A."/>
            <person name="Inagaki F."/>
            <person name="Takami H."/>
        </authorList>
    </citation>
    <scope>NUCLEOTIDE SEQUENCE</scope>
    <source>
        <strain evidence="2">Expedition CK06-06</strain>
    </source>
</reference>
<dbReference type="GO" id="GO:0004559">
    <property type="term" value="F:alpha-mannosidase activity"/>
    <property type="evidence" value="ECO:0007669"/>
    <property type="project" value="InterPro"/>
</dbReference>
<feature type="non-terminal residue" evidence="2">
    <location>
        <position position="1"/>
    </location>
</feature>
<gene>
    <name evidence="2" type="ORF">S12H4_26060</name>
</gene>
<dbReference type="EMBL" id="BARW01014748">
    <property type="protein sequence ID" value="GAI79497.1"/>
    <property type="molecule type" value="Genomic_DNA"/>
</dbReference>